<dbReference type="EMBL" id="VTFT01000001">
    <property type="protein sequence ID" value="TYT25962.1"/>
    <property type="molecule type" value="Genomic_DNA"/>
</dbReference>
<evidence type="ECO:0000259" key="1">
    <source>
        <dbReference type="Pfam" id="PF13439"/>
    </source>
</evidence>
<keyword evidence="3" id="KW-1185">Reference proteome</keyword>
<proteinExistence type="predicted"/>
<dbReference type="SUPFAM" id="SSF53756">
    <property type="entry name" value="UDP-Glycosyltransferase/glycogen phosphorylase"/>
    <property type="match status" value="1"/>
</dbReference>
<feature type="domain" description="Glycosyltransferase subfamily 4-like N-terminal" evidence="1">
    <location>
        <begin position="28"/>
        <end position="137"/>
    </location>
</feature>
<dbReference type="GO" id="GO:0016757">
    <property type="term" value="F:glycosyltransferase activity"/>
    <property type="evidence" value="ECO:0007669"/>
    <property type="project" value="UniProtKB-ARBA"/>
</dbReference>
<keyword evidence="2" id="KW-0808">Transferase</keyword>
<dbReference type="Gene3D" id="3.40.50.2000">
    <property type="entry name" value="Glycogen Phosphorylase B"/>
    <property type="match status" value="2"/>
</dbReference>
<reference evidence="2 3" key="1">
    <citation type="submission" date="2019-08" db="EMBL/GenBank/DDBJ databases">
        <title>Luteimonas viscosus sp. nov., isolated from soil of a sunflower field.</title>
        <authorList>
            <person name="Jianli Z."/>
            <person name="Ying Z."/>
        </authorList>
    </citation>
    <scope>NUCLEOTIDE SEQUENCE [LARGE SCALE GENOMIC DNA]</scope>
    <source>
        <strain evidence="2 3">XBU10</strain>
    </source>
</reference>
<dbReference type="PANTHER" id="PTHR12526">
    <property type="entry name" value="GLYCOSYLTRANSFERASE"/>
    <property type="match status" value="1"/>
</dbReference>
<dbReference type="OrthoDB" id="9802524at2"/>
<dbReference type="Pfam" id="PF13439">
    <property type="entry name" value="Glyco_transf_4"/>
    <property type="match status" value="1"/>
</dbReference>
<dbReference type="CDD" id="cd03801">
    <property type="entry name" value="GT4_PimA-like"/>
    <property type="match status" value="1"/>
</dbReference>
<name>A0A5D4XSL1_9GAMM</name>
<organism evidence="2 3">
    <name type="scientific">Luteimonas viscosa</name>
    <dbReference type="NCBI Taxonomy" id="1132694"/>
    <lineage>
        <taxon>Bacteria</taxon>
        <taxon>Pseudomonadati</taxon>
        <taxon>Pseudomonadota</taxon>
        <taxon>Gammaproteobacteria</taxon>
        <taxon>Lysobacterales</taxon>
        <taxon>Lysobacteraceae</taxon>
        <taxon>Luteimonas</taxon>
    </lineage>
</organism>
<dbReference type="InterPro" id="IPR028098">
    <property type="entry name" value="Glyco_trans_4-like_N"/>
</dbReference>
<accession>A0A5D4XSL1</accession>
<comment type="caution">
    <text evidence="2">The sequence shown here is derived from an EMBL/GenBank/DDBJ whole genome shotgun (WGS) entry which is preliminary data.</text>
</comment>
<protein>
    <submittedName>
        <fullName evidence="2">Glycosyltransferase family 4 protein</fullName>
    </submittedName>
</protein>
<dbReference type="AlphaFoldDB" id="A0A5D4XSL1"/>
<evidence type="ECO:0000313" key="3">
    <source>
        <dbReference type="Proteomes" id="UP000324973"/>
    </source>
</evidence>
<sequence>MMRENGRPSARRRRMHIVHLLLTKRFAGTERHVLELTAMQAAMGHRVTLILRRKAARARADAIAHRVDPGVQVLLVHDFLARWPAVQHARALVRGLRPDIAHAHLGSASRALRGVAGFPRLATLHIDYVPDQHAHLDGLVAIAPWQLPRIPELLRAHSTQIDNWVLPRAPGEGARERIRAAMGVGPDEFLFGALGRMEPSKGMDVLLDAFRRAAPAGARLAMAGGGRELESLRARAGPDVALPGFVEAPEDWLAAFDCFVSPSREEPFGLVLLEAMQAGLPVIATATGGGRHLAPLFGTPLVAPGDVDALAQALAEAARTRPQRQVYPLERLRVEDKARELEAFYRRFVPG</sequence>
<dbReference type="Proteomes" id="UP000324973">
    <property type="component" value="Unassembled WGS sequence"/>
</dbReference>
<evidence type="ECO:0000313" key="2">
    <source>
        <dbReference type="EMBL" id="TYT25962.1"/>
    </source>
</evidence>
<dbReference type="Pfam" id="PF13692">
    <property type="entry name" value="Glyco_trans_1_4"/>
    <property type="match status" value="1"/>
</dbReference>
<gene>
    <name evidence="2" type="ORF">FZO89_06685</name>
</gene>